<feature type="coiled-coil region" evidence="1">
    <location>
        <begin position="58"/>
        <end position="85"/>
    </location>
</feature>
<dbReference type="Pfam" id="PF06658">
    <property type="entry name" value="DUF1168"/>
    <property type="match status" value="1"/>
</dbReference>
<keyword evidence="4" id="KW-1185">Reference proteome</keyword>
<reference evidence="4" key="1">
    <citation type="submission" date="2017-04" db="EMBL/GenBank/DDBJ databases">
        <title>Plasmodium gonderi genome.</title>
        <authorList>
            <person name="Arisue N."/>
            <person name="Honma H."/>
            <person name="Kawai S."/>
            <person name="Tougan T."/>
            <person name="Tanabe K."/>
            <person name="Horii T."/>
        </authorList>
    </citation>
    <scope>NUCLEOTIDE SEQUENCE [LARGE SCALE GENOMIC DNA]</scope>
    <source>
        <strain evidence="4">ATCC 30045</strain>
    </source>
</reference>
<evidence type="ECO:0000256" key="2">
    <source>
        <dbReference type="SAM" id="MobiDB-lite"/>
    </source>
</evidence>
<dbReference type="EMBL" id="BDQF01000006">
    <property type="protein sequence ID" value="GAW79786.1"/>
    <property type="molecule type" value="Genomic_DNA"/>
</dbReference>
<evidence type="ECO:0000313" key="4">
    <source>
        <dbReference type="Proteomes" id="UP000195521"/>
    </source>
</evidence>
<feature type="compositionally biased region" description="Basic and acidic residues" evidence="2">
    <location>
        <begin position="134"/>
        <end position="143"/>
    </location>
</feature>
<dbReference type="GeneID" id="39746498"/>
<dbReference type="Proteomes" id="UP000195521">
    <property type="component" value="Unassembled WGS sequence"/>
</dbReference>
<dbReference type="PANTHER" id="PTHR13507:SF0">
    <property type="entry name" value="PRKR-INTERACTING PROTEIN 1"/>
    <property type="match status" value="1"/>
</dbReference>
<dbReference type="AlphaFoldDB" id="A0A1Y1JBB6"/>
<keyword evidence="1" id="KW-0175">Coiled coil</keyword>
<organism evidence="3 4">
    <name type="scientific">Plasmodium gonderi</name>
    <dbReference type="NCBI Taxonomy" id="77519"/>
    <lineage>
        <taxon>Eukaryota</taxon>
        <taxon>Sar</taxon>
        <taxon>Alveolata</taxon>
        <taxon>Apicomplexa</taxon>
        <taxon>Aconoidasida</taxon>
        <taxon>Haemosporida</taxon>
        <taxon>Plasmodiidae</taxon>
        <taxon>Plasmodium</taxon>
        <taxon>Plasmodium (Plasmodium)</taxon>
    </lineage>
</organism>
<protein>
    <submittedName>
        <fullName evidence="3">Uncharacterized protein</fullName>
    </submittedName>
</protein>
<dbReference type="RefSeq" id="XP_028542375.1">
    <property type="nucleotide sequence ID" value="XM_028686574.1"/>
</dbReference>
<name>A0A1Y1JBB6_PLAGO</name>
<proteinExistence type="predicted"/>
<dbReference type="GO" id="GO:0005730">
    <property type="term" value="C:nucleolus"/>
    <property type="evidence" value="ECO:0007669"/>
    <property type="project" value="TreeGrafter"/>
</dbReference>
<dbReference type="PANTHER" id="PTHR13507">
    <property type="entry name" value="PRKR-INTERACTING PROTEIN 1"/>
    <property type="match status" value="1"/>
</dbReference>
<dbReference type="InterPro" id="IPR009548">
    <property type="entry name" value="Prkrip1"/>
</dbReference>
<gene>
    <name evidence="3" type="ORF">PGO_051960</name>
</gene>
<evidence type="ECO:0000256" key="1">
    <source>
        <dbReference type="SAM" id="Coils"/>
    </source>
</evidence>
<sequence>MDIKVLDDEIMLSDGRIIKIPVKHEDEKNEKEKEKGKIKVEKVPNVWGSSAGAGSDYFDLYRKQRNQENERLELLEKKWKEYTQNQIFQSKRREKIEYMEKKSLKKKTKRQIKKNKIREMRNNKKGKTIGISDMNKESMDPNQKHASSSLNCDTLKLEDLLCNPSSKKHQNYLSVHDEENLINSQNDESARVNDEKFCAPTVDTNNFLVLKEEEEELF</sequence>
<accession>A0A1Y1JBB6</accession>
<dbReference type="GO" id="GO:0019901">
    <property type="term" value="F:protein kinase binding"/>
    <property type="evidence" value="ECO:0007669"/>
    <property type="project" value="TreeGrafter"/>
</dbReference>
<comment type="caution">
    <text evidence="3">The sequence shown here is derived from an EMBL/GenBank/DDBJ whole genome shotgun (WGS) entry which is preliminary data.</text>
</comment>
<dbReference type="GO" id="GO:0003725">
    <property type="term" value="F:double-stranded RNA binding"/>
    <property type="evidence" value="ECO:0007669"/>
    <property type="project" value="InterPro"/>
</dbReference>
<dbReference type="OrthoDB" id="10067079at2759"/>
<feature type="region of interest" description="Disordered" evidence="2">
    <location>
        <begin position="121"/>
        <end position="148"/>
    </location>
</feature>
<evidence type="ECO:0000313" key="3">
    <source>
        <dbReference type="EMBL" id="GAW79786.1"/>
    </source>
</evidence>
<dbReference type="GO" id="GO:0004860">
    <property type="term" value="F:protein kinase inhibitor activity"/>
    <property type="evidence" value="ECO:0007669"/>
    <property type="project" value="TreeGrafter"/>
</dbReference>